<evidence type="ECO:0000313" key="2">
    <source>
        <dbReference type="EMBL" id="TDF95377.1"/>
    </source>
</evidence>
<feature type="coiled-coil region" evidence="1">
    <location>
        <begin position="22"/>
        <end position="53"/>
    </location>
</feature>
<keyword evidence="3" id="KW-1185">Reference proteome</keyword>
<dbReference type="Proteomes" id="UP000295636">
    <property type="component" value="Unassembled WGS sequence"/>
</dbReference>
<gene>
    <name evidence="2" type="ORF">E1757_19870</name>
</gene>
<dbReference type="EMBL" id="SMRT01000010">
    <property type="protein sequence ID" value="TDF95377.1"/>
    <property type="molecule type" value="Genomic_DNA"/>
</dbReference>
<keyword evidence="1" id="KW-0175">Coiled coil</keyword>
<proteinExistence type="predicted"/>
<evidence type="ECO:0000256" key="1">
    <source>
        <dbReference type="SAM" id="Coils"/>
    </source>
</evidence>
<dbReference type="AlphaFoldDB" id="A0A4R5KLD8"/>
<organism evidence="2 3">
    <name type="scientific">Paenibacillus piri</name>
    <dbReference type="NCBI Taxonomy" id="2547395"/>
    <lineage>
        <taxon>Bacteria</taxon>
        <taxon>Bacillati</taxon>
        <taxon>Bacillota</taxon>
        <taxon>Bacilli</taxon>
        <taxon>Bacillales</taxon>
        <taxon>Paenibacillaceae</taxon>
        <taxon>Paenibacillus</taxon>
    </lineage>
</organism>
<sequence length="92" mass="10850">MSLEQDWIKETVIRRFDELAGMAERLEDVARLIDQAEAIEKQLKDVLDRTNQRCITDLLDLSTQHCAMQKEWLYIKGVQDGMKLLHFIMISR</sequence>
<comment type="caution">
    <text evidence="2">The sequence shown here is derived from an EMBL/GenBank/DDBJ whole genome shotgun (WGS) entry which is preliminary data.</text>
</comment>
<dbReference type="RefSeq" id="WP_133231332.1">
    <property type="nucleotide sequence ID" value="NZ_SMRT01000010.1"/>
</dbReference>
<evidence type="ECO:0000313" key="3">
    <source>
        <dbReference type="Proteomes" id="UP000295636"/>
    </source>
</evidence>
<reference evidence="2 3" key="1">
    <citation type="submission" date="2019-03" db="EMBL/GenBank/DDBJ databases">
        <title>This is whole genome sequence of Paenibacillus sp MS74 strain.</title>
        <authorList>
            <person name="Trinh H.N."/>
        </authorList>
    </citation>
    <scope>NUCLEOTIDE SEQUENCE [LARGE SCALE GENOMIC DNA]</scope>
    <source>
        <strain evidence="2 3">MS74</strain>
    </source>
</reference>
<name>A0A4R5KLD8_9BACL</name>
<protein>
    <submittedName>
        <fullName evidence="2">Uncharacterized protein</fullName>
    </submittedName>
</protein>
<accession>A0A4R5KLD8</accession>
<dbReference type="OrthoDB" id="2618304at2"/>